<feature type="region of interest" description="Disordered" evidence="5">
    <location>
        <begin position="164"/>
        <end position="196"/>
    </location>
</feature>
<dbReference type="Proteomes" id="UP001396898">
    <property type="component" value="Unassembled WGS sequence"/>
</dbReference>
<protein>
    <submittedName>
        <fullName evidence="8">Uncharacterized protein</fullName>
    </submittedName>
</protein>
<reference evidence="8 9" key="1">
    <citation type="submission" date="2023-01" db="EMBL/GenBank/DDBJ databases">
        <title>Analysis of 21 Apiospora genomes using comparative genomics revels a genus with tremendous synthesis potential of carbohydrate active enzymes and secondary metabolites.</title>
        <authorList>
            <person name="Sorensen T."/>
        </authorList>
    </citation>
    <scope>NUCLEOTIDE SEQUENCE [LARGE SCALE GENOMIC DNA]</scope>
    <source>
        <strain evidence="8 9">CBS 20057</strain>
    </source>
</reference>
<sequence>MRLVGTRPYLTTETPFYMSSVPFVILLLLLSVAALVESASVCPFEGGWSLRVDANNCPVVAPINCGKGLQQRCCPPGLACAGKGIFGAIIAARPAKTCPDPTYKLWGGNGTLENGGFCCEPGSNGFYQGKMEGVGCTATGVKTLPESEYFASTVPTVVCVMPASTSSPSTPTGSTLTTTTTAPPAANSSFPPSSSSALSGGTIAGIAVGAVGVVGLVAGLLLLYQRRWKRNNNRHNGDHTVTGAAVGSGKPGMMKQHEGGPDSIHSDAAGELSPPHHEQQKDAYELSGVRSPTELPSEQMRHEMANGMVPGAYHEMG</sequence>
<feature type="region of interest" description="Disordered" evidence="5">
    <location>
        <begin position="233"/>
        <end position="286"/>
    </location>
</feature>
<keyword evidence="4 6" id="KW-0472">Membrane</keyword>
<evidence type="ECO:0000256" key="3">
    <source>
        <dbReference type="ARBA" id="ARBA00022989"/>
    </source>
</evidence>
<evidence type="ECO:0000313" key="9">
    <source>
        <dbReference type="Proteomes" id="UP001396898"/>
    </source>
</evidence>
<proteinExistence type="predicted"/>
<feature type="signal peptide" evidence="7">
    <location>
        <begin position="1"/>
        <end position="38"/>
    </location>
</feature>
<keyword evidence="9" id="KW-1185">Reference proteome</keyword>
<keyword evidence="7" id="KW-0732">Signal</keyword>
<feature type="chain" id="PRO_5045084676" evidence="7">
    <location>
        <begin position="39"/>
        <end position="317"/>
    </location>
</feature>
<evidence type="ECO:0000256" key="7">
    <source>
        <dbReference type="SAM" id="SignalP"/>
    </source>
</evidence>
<keyword evidence="3 6" id="KW-1133">Transmembrane helix</keyword>
<comment type="caution">
    <text evidence="8">The sequence shown here is derived from an EMBL/GenBank/DDBJ whole genome shotgun (WGS) entry which is preliminary data.</text>
</comment>
<name>A0ABR1RYN6_9PEZI</name>
<evidence type="ECO:0000256" key="1">
    <source>
        <dbReference type="ARBA" id="ARBA00004167"/>
    </source>
</evidence>
<dbReference type="InterPro" id="IPR051694">
    <property type="entry name" value="Immunoregulatory_rcpt-like"/>
</dbReference>
<evidence type="ECO:0000256" key="6">
    <source>
        <dbReference type="SAM" id="Phobius"/>
    </source>
</evidence>
<evidence type="ECO:0000313" key="8">
    <source>
        <dbReference type="EMBL" id="KAK8022868.1"/>
    </source>
</evidence>
<feature type="transmembrane region" description="Helical" evidence="6">
    <location>
        <begin position="203"/>
        <end position="224"/>
    </location>
</feature>
<evidence type="ECO:0000256" key="2">
    <source>
        <dbReference type="ARBA" id="ARBA00022692"/>
    </source>
</evidence>
<evidence type="ECO:0000256" key="5">
    <source>
        <dbReference type="SAM" id="MobiDB-lite"/>
    </source>
</evidence>
<comment type="subcellular location">
    <subcellularLocation>
        <location evidence="1">Membrane</location>
        <topology evidence="1">Single-pass membrane protein</topology>
    </subcellularLocation>
</comment>
<dbReference type="PANTHER" id="PTHR15549:SF6">
    <property type="entry name" value="MID2 DOMAIN-CONTAINING PROTEIN"/>
    <property type="match status" value="1"/>
</dbReference>
<keyword evidence="2 6" id="KW-0812">Transmembrane</keyword>
<gene>
    <name evidence="8" type="ORF">PG991_006749</name>
</gene>
<accession>A0ABR1RYN6</accession>
<evidence type="ECO:0000256" key="4">
    <source>
        <dbReference type="ARBA" id="ARBA00023136"/>
    </source>
</evidence>
<feature type="compositionally biased region" description="Basic and acidic residues" evidence="5">
    <location>
        <begin position="274"/>
        <end position="284"/>
    </location>
</feature>
<dbReference type="EMBL" id="JAQQWI010000009">
    <property type="protein sequence ID" value="KAK8022868.1"/>
    <property type="molecule type" value="Genomic_DNA"/>
</dbReference>
<organism evidence="8 9">
    <name type="scientific">Apiospora marii</name>
    <dbReference type="NCBI Taxonomy" id="335849"/>
    <lineage>
        <taxon>Eukaryota</taxon>
        <taxon>Fungi</taxon>
        <taxon>Dikarya</taxon>
        <taxon>Ascomycota</taxon>
        <taxon>Pezizomycotina</taxon>
        <taxon>Sordariomycetes</taxon>
        <taxon>Xylariomycetidae</taxon>
        <taxon>Amphisphaeriales</taxon>
        <taxon>Apiosporaceae</taxon>
        <taxon>Apiospora</taxon>
    </lineage>
</organism>
<dbReference type="PANTHER" id="PTHR15549">
    <property type="entry name" value="PAIRED IMMUNOGLOBULIN-LIKE TYPE 2 RECEPTOR"/>
    <property type="match status" value="1"/>
</dbReference>